<dbReference type="GO" id="GO:0046983">
    <property type="term" value="F:protein dimerization activity"/>
    <property type="evidence" value="ECO:0007669"/>
    <property type="project" value="InterPro"/>
</dbReference>
<dbReference type="Proteomes" id="UP000254060">
    <property type="component" value="Unassembled WGS sequence"/>
</dbReference>
<dbReference type="STRING" id="1397694.GCA_000702585_03029"/>
<evidence type="ECO:0000256" key="1">
    <source>
        <dbReference type="ARBA" id="ARBA00005021"/>
    </source>
</evidence>
<feature type="active site" description="Proton acceptor" evidence="15 16">
    <location>
        <position position="235"/>
    </location>
</feature>
<dbReference type="InterPro" id="IPR000534">
    <property type="entry name" value="Semialdehyde_DH_NAD-bd"/>
</dbReference>
<evidence type="ECO:0000256" key="16">
    <source>
        <dbReference type="PIRSR" id="PIRSR000148-1"/>
    </source>
</evidence>
<evidence type="ECO:0000256" key="2">
    <source>
        <dbReference type="ARBA" id="ARBA00005076"/>
    </source>
</evidence>
<accession>A0A377FXH9</accession>
<name>A0A377FXH9_9BACL</name>
<dbReference type="GO" id="GO:0009089">
    <property type="term" value="P:lysine biosynthetic process via diaminopimelate"/>
    <property type="evidence" value="ECO:0007669"/>
    <property type="project" value="UniProtKB-UniRule"/>
</dbReference>
<dbReference type="NCBIfam" id="NF011456">
    <property type="entry name" value="PRK14874.1"/>
    <property type="match status" value="1"/>
</dbReference>
<dbReference type="GO" id="GO:0051287">
    <property type="term" value="F:NAD binding"/>
    <property type="evidence" value="ECO:0007669"/>
    <property type="project" value="InterPro"/>
</dbReference>
<protein>
    <recommendedName>
        <fullName evidence="6 15">Aspartate-semialdehyde dehydrogenase</fullName>
        <shortName evidence="15">ASA dehydrogenase</shortName>
        <shortName evidence="15">ASADH</shortName>
        <ecNumber evidence="6 15">1.2.1.11</ecNumber>
    </recommendedName>
    <alternativeName>
        <fullName evidence="15">Aspartate-beta-semialdehyde dehydrogenase</fullName>
    </alternativeName>
</protein>
<keyword evidence="13 15" id="KW-0486">Methionine biosynthesis</keyword>
<dbReference type="PANTHER" id="PTHR46278:SF2">
    <property type="entry name" value="ASPARTATE-SEMIALDEHYDE DEHYDROGENASE"/>
    <property type="match status" value="1"/>
</dbReference>
<comment type="caution">
    <text evidence="15">Lacks conserved residue(s) required for the propagation of feature annotation.</text>
</comment>
<gene>
    <name evidence="15 18" type="primary">asd</name>
    <name evidence="18" type="ORF">NCTC13163_02545</name>
</gene>
<dbReference type="SUPFAM" id="SSF55347">
    <property type="entry name" value="Glyceraldehyde-3-phosphate dehydrogenase-like, C-terminal domain"/>
    <property type="match status" value="1"/>
</dbReference>
<feature type="binding site" evidence="15">
    <location>
        <begin position="158"/>
        <end position="159"/>
    </location>
    <ligand>
        <name>NADP(+)</name>
        <dbReference type="ChEBI" id="CHEBI:58349"/>
    </ligand>
</feature>
<feature type="binding site" evidence="15">
    <location>
        <position position="99"/>
    </location>
    <ligand>
        <name>phosphate</name>
        <dbReference type="ChEBI" id="CHEBI:43474"/>
    </ligand>
</feature>
<evidence type="ECO:0000256" key="15">
    <source>
        <dbReference type="HAMAP-Rule" id="MF_02121"/>
    </source>
</evidence>
<dbReference type="CDD" id="cd02316">
    <property type="entry name" value="VcASADH2_like_N"/>
    <property type="match status" value="1"/>
</dbReference>
<feature type="binding site" evidence="15">
    <location>
        <position position="155"/>
    </location>
    <ligand>
        <name>substrate</name>
    </ligand>
</feature>
<feature type="binding site" evidence="15">
    <location>
        <position position="228"/>
    </location>
    <ligand>
        <name>substrate</name>
    </ligand>
</feature>
<dbReference type="Pfam" id="PF02774">
    <property type="entry name" value="Semialdhyde_dhC"/>
    <property type="match status" value="1"/>
</dbReference>
<dbReference type="InterPro" id="IPR005986">
    <property type="entry name" value="Asp_semialdehyde_DH_beta"/>
</dbReference>
<evidence type="ECO:0000256" key="3">
    <source>
        <dbReference type="ARBA" id="ARBA00005097"/>
    </source>
</evidence>
<dbReference type="EMBL" id="UGGP01000001">
    <property type="protein sequence ID" value="STO09145.1"/>
    <property type="molecule type" value="Genomic_DNA"/>
</dbReference>
<comment type="pathway">
    <text evidence="1 15">Amino-acid biosynthesis; L-methionine biosynthesis via de novo pathway; L-homoserine from L-aspartate: step 2/3.</text>
</comment>
<dbReference type="UniPathway" id="UPA00051">
    <property type="reaction ID" value="UER00464"/>
</dbReference>
<dbReference type="InterPro" id="IPR012080">
    <property type="entry name" value="Asp_semialdehyde_DH"/>
</dbReference>
<dbReference type="InterPro" id="IPR012280">
    <property type="entry name" value="Semialdhyde_DH_dimer_dom"/>
</dbReference>
<comment type="pathway">
    <text evidence="2 15">Amino-acid biosynthesis; L-lysine biosynthesis via DAP pathway; (S)-tetrahydrodipicolinate from L-aspartate: step 2/4.</text>
</comment>
<evidence type="ECO:0000256" key="11">
    <source>
        <dbReference type="ARBA" id="ARBA00023002"/>
    </source>
</evidence>
<evidence type="ECO:0000256" key="5">
    <source>
        <dbReference type="ARBA" id="ARBA00011738"/>
    </source>
</evidence>
<dbReference type="HAMAP" id="MF_02121">
    <property type="entry name" value="ASADH"/>
    <property type="match status" value="1"/>
</dbReference>
<dbReference type="InterPro" id="IPR036291">
    <property type="entry name" value="NAD(P)-bd_dom_sf"/>
</dbReference>
<keyword evidence="7 15" id="KW-0028">Amino-acid biosynthesis</keyword>
<feature type="binding site" evidence="15">
    <location>
        <begin position="38"/>
        <end position="39"/>
    </location>
    <ligand>
        <name>NADP(+)</name>
        <dbReference type="ChEBI" id="CHEBI:58349"/>
    </ligand>
</feature>
<dbReference type="NCBIfam" id="TIGR01296">
    <property type="entry name" value="asd_B"/>
    <property type="match status" value="1"/>
</dbReference>
<keyword evidence="11 15" id="KW-0560">Oxidoreductase</keyword>
<evidence type="ECO:0000256" key="7">
    <source>
        <dbReference type="ARBA" id="ARBA00022605"/>
    </source>
</evidence>
<comment type="similarity">
    <text evidence="4 15">Belongs to the aspartate-semialdehyde dehydrogenase family.</text>
</comment>
<feature type="binding site" evidence="15">
    <location>
        <position position="308"/>
    </location>
    <ligand>
        <name>NADP(+)</name>
        <dbReference type="ChEBI" id="CHEBI:58349"/>
    </ligand>
</feature>
<comment type="function">
    <text evidence="15">Catalyzes the NADPH-dependent formation of L-aspartate-semialdehyde (L-ASA) by the reductive dephosphorylation of L-aspartyl-4-phosphate.</text>
</comment>
<evidence type="ECO:0000256" key="14">
    <source>
        <dbReference type="ARBA" id="ARBA00047891"/>
    </source>
</evidence>
<dbReference type="GO" id="GO:0050661">
    <property type="term" value="F:NADP binding"/>
    <property type="evidence" value="ECO:0007669"/>
    <property type="project" value="UniProtKB-UniRule"/>
</dbReference>
<proteinExistence type="inferred from homology"/>
<evidence type="ECO:0000313" key="19">
    <source>
        <dbReference type="Proteomes" id="UP000254060"/>
    </source>
</evidence>
<keyword evidence="12 15" id="KW-0457">Lysine biosynthesis</keyword>
<dbReference type="RefSeq" id="WP_029336038.1">
    <property type="nucleotide sequence ID" value="NZ_UGGP01000001.1"/>
</dbReference>
<dbReference type="GO" id="GO:0009088">
    <property type="term" value="P:threonine biosynthetic process"/>
    <property type="evidence" value="ECO:0007669"/>
    <property type="project" value="UniProtKB-UniRule"/>
</dbReference>
<comment type="catalytic activity">
    <reaction evidence="14 15">
        <text>L-aspartate 4-semialdehyde + phosphate + NADP(+) = 4-phospho-L-aspartate + NADPH + H(+)</text>
        <dbReference type="Rhea" id="RHEA:24284"/>
        <dbReference type="ChEBI" id="CHEBI:15378"/>
        <dbReference type="ChEBI" id="CHEBI:43474"/>
        <dbReference type="ChEBI" id="CHEBI:57535"/>
        <dbReference type="ChEBI" id="CHEBI:57783"/>
        <dbReference type="ChEBI" id="CHEBI:58349"/>
        <dbReference type="ChEBI" id="CHEBI:537519"/>
        <dbReference type="EC" id="1.2.1.11"/>
    </reaction>
</comment>
<dbReference type="PIRSF" id="PIRSF000148">
    <property type="entry name" value="ASA_dh"/>
    <property type="match status" value="1"/>
</dbReference>
<evidence type="ECO:0000256" key="13">
    <source>
        <dbReference type="ARBA" id="ARBA00023167"/>
    </source>
</evidence>
<dbReference type="SMART" id="SM00859">
    <property type="entry name" value="Semialdhyde_dh"/>
    <property type="match status" value="1"/>
</dbReference>
<dbReference type="Gene3D" id="3.40.50.720">
    <property type="entry name" value="NAD(P)-binding Rossmann-like Domain"/>
    <property type="match status" value="1"/>
</dbReference>
<evidence type="ECO:0000256" key="4">
    <source>
        <dbReference type="ARBA" id="ARBA00010584"/>
    </source>
</evidence>
<dbReference type="Pfam" id="PF01118">
    <property type="entry name" value="Semialdhyde_dh"/>
    <property type="match status" value="1"/>
</dbReference>
<dbReference type="Gene3D" id="3.30.360.10">
    <property type="entry name" value="Dihydrodipicolinate Reductase, domain 2"/>
    <property type="match status" value="1"/>
</dbReference>
<comment type="pathway">
    <text evidence="3 15">Amino-acid biosynthesis; L-threonine biosynthesis; L-threonine from L-aspartate: step 2/5.</text>
</comment>
<dbReference type="OrthoDB" id="9805684at2"/>
<dbReference type="CDD" id="cd18131">
    <property type="entry name" value="ASADH_C_bac_euk_like"/>
    <property type="match status" value="1"/>
</dbReference>
<keyword evidence="10 15" id="KW-0220">Diaminopimelate biosynthesis</keyword>
<feature type="binding site" evidence="15">
    <location>
        <begin position="10"/>
        <end position="13"/>
    </location>
    <ligand>
        <name>NADP(+)</name>
        <dbReference type="ChEBI" id="CHEBI:58349"/>
    </ligand>
</feature>
<comment type="subunit">
    <text evidence="5 15">Homodimer.</text>
</comment>
<dbReference type="GO" id="GO:0071266">
    <property type="term" value="P:'de novo' L-methionine biosynthetic process"/>
    <property type="evidence" value="ECO:0007669"/>
    <property type="project" value="UniProtKB-UniRule"/>
</dbReference>
<evidence type="ECO:0000256" key="9">
    <source>
        <dbReference type="ARBA" id="ARBA00022857"/>
    </source>
</evidence>
<dbReference type="UniPathway" id="UPA00034">
    <property type="reaction ID" value="UER00016"/>
</dbReference>
<reference evidence="18 19" key="1">
    <citation type="submission" date="2018-06" db="EMBL/GenBank/DDBJ databases">
        <authorList>
            <consortium name="Pathogen Informatics"/>
            <person name="Doyle S."/>
        </authorList>
    </citation>
    <scope>NUCLEOTIDE SEQUENCE [LARGE SCALE GENOMIC DNA]</scope>
    <source>
        <strain evidence="18 19">NCTC13163</strain>
    </source>
</reference>
<evidence type="ECO:0000256" key="8">
    <source>
        <dbReference type="ARBA" id="ARBA00022697"/>
    </source>
</evidence>
<evidence type="ECO:0000313" key="18">
    <source>
        <dbReference type="EMBL" id="STO09145.1"/>
    </source>
</evidence>
<keyword evidence="9 15" id="KW-0521">NADP</keyword>
<evidence type="ECO:0000256" key="6">
    <source>
        <dbReference type="ARBA" id="ARBA00013120"/>
    </source>
</evidence>
<dbReference type="GO" id="GO:0004073">
    <property type="term" value="F:aspartate-semialdehyde dehydrogenase activity"/>
    <property type="evidence" value="ECO:0007669"/>
    <property type="project" value="UniProtKB-UniRule"/>
</dbReference>
<dbReference type="GO" id="GO:0019877">
    <property type="term" value="P:diaminopimelate biosynthetic process"/>
    <property type="evidence" value="ECO:0007669"/>
    <property type="project" value="UniProtKB-UniRule"/>
</dbReference>
<evidence type="ECO:0000256" key="12">
    <source>
        <dbReference type="ARBA" id="ARBA00023154"/>
    </source>
</evidence>
<feature type="active site" description="Acyl-thioester intermediate" evidence="15 16">
    <location>
        <position position="128"/>
    </location>
</feature>
<organism evidence="18 19">
    <name type="scientific">Exiguobacterium aurantiacum</name>
    <dbReference type="NCBI Taxonomy" id="33987"/>
    <lineage>
        <taxon>Bacteria</taxon>
        <taxon>Bacillati</taxon>
        <taxon>Bacillota</taxon>
        <taxon>Bacilli</taxon>
        <taxon>Bacillales</taxon>
        <taxon>Bacillales Family XII. Incertae Sedis</taxon>
        <taxon>Exiguobacterium</taxon>
    </lineage>
</organism>
<dbReference type="GO" id="GO:0009097">
    <property type="term" value="P:isoleucine biosynthetic process"/>
    <property type="evidence" value="ECO:0007669"/>
    <property type="project" value="UniProtKB-UniRule"/>
</dbReference>
<keyword evidence="8 15" id="KW-0791">Threonine biosynthesis</keyword>
<feature type="domain" description="Semialdehyde dehydrogenase NAD-binding" evidence="17">
    <location>
        <begin position="3"/>
        <end position="117"/>
    </location>
</feature>
<dbReference type="AlphaFoldDB" id="A0A377FXH9"/>
<sequence>MYNVAVVGATGAVGQKMIEVLTEYEFPINELMLYASARSAGKTVTVNGQDVVIRELSDAIYADPIDIALFSAGGGISEQYAPRLSEQGVIVIDNSSAFRMQTDIPLIVPEVNRVELSPDKPLIANPNCSTIQSVVALAPLAEVYGLTRVAYTSYQAVSGSGQKGIEDLERGARGEDPQNYPYPIYDNVLPHIDVFLENGYTKEEQKMIDETRKILNAPHLGVTATCVRVPVRNSHAVSITVTLDREATLAEVKAVLSDAPGIVLMDNPNELVYPTPLDANGTDEVYVGRVRVDESQPNTFHLWCVADNVRKGAAANAVQIAQCMIGQTATK</sequence>
<dbReference type="EC" id="1.2.1.11" evidence="6 15"/>
<dbReference type="PANTHER" id="PTHR46278">
    <property type="entry name" value="DEHYDROGENASE, PUTATIVE-RELATED"/>
    <property type="match status" value="1"/>
</dbReference>
<evidence type="ECO:0000259" key="17">
    <source>
        <dbReference type="SMART" id="SM00859"/>
    </source>
</evidence>
<evidence type="ECO:0000256" key="10">
    <source>
        <dbReference type="ARBA" id="ARBA00022915"/>
    </source>
</evidence>
<dbReference type="UniPathway" id="UPA00050">
    <property type="reaction ID" value="UER00463"/>
</dbReference>
<dbReference type="SUPFAM" id="SSF51735">
    <property type="entry name" value="NAD(P)-binding Rossmann-fold domains"/>
    <property type="match status" value="1"/>
</dbReference>